<evidence type="ECO:0000256" key="6">
    <source>
        <dbReference type="ARBA" id="ARBA00023136"/>
    </source>
</evidence>
<dbReference type="OrthoDB" id="9811198at2"/>
<dbReference type="InterPro" id="IPR003416">
    <property type="entry name" value="MgtC/SapB/SrpB/YhiD_fam"/>
</dbReference>
<dbReference type="RefSeq" id="WP_160935510.1">
    <property type="nucleotide sequence ID" value="NZ_SNVJ01000002.1"/>
</dbReference>
<accession>A0A845B426</accession>
<sequence length="144" mass="14926">MVLEEPTLLGQARDLLIAYALAFPIGWDRERSDRSAGIRTFPLVALASCGFLQAAEPLISGDAGATARVMEGLITGIGFIGGGAIIRSGQRVHGTATAAGLWVTGAIGVATALHSYAVAVVLSAATIATLRGLQMLKYDRDESE</sequence>
<evidence type="ECO:0000259" key="8">
    <source>
        <dbReference type="Pfam" id="PF02308"/>
    </source>
</evidence>
<evidence type="ECO:0000313" key="9">
    <source>
        <dbReference type="EMBL" id="MXP62403.1"/>
    </source>
</evidence>
<reference evidence="9 10" key="1">
    <citation type="submission" date="2019-03" db="EMBL/GenBank/DDBJ databases">
        <title>Roseomonas sp. a novel Roseomonas species isolated from Sea whip Gorgonian.</title>
        <authorList>
            <person name="Li F."/>
            <person name="Pan X."/>
            <person name="Huang S."/>
            <person name="Li Z."/>
            <person name="Meng B."/>
        </authorList>
    </citation>
    <scope>NUCLEOTIDE SEQUENCE [LARGE SCALE GENOMIC DNA]</scope>
    <source>
        <strain evidence="9 10">M0104</strain>
    </source>
</reference>
<evidence type="ECO:0000256" key="2">
    <source>
        <dbReference type="ARBA" id="ARBA00009298"/>
    </source>
</evidence>
<keyword evidence="3" id="KW-1003">Cell membrane</keyword>
<dbReference type="GO" id="GO:0005886">
    <property type="term" value="C:plasma membrane"/>
    <property type="evidence" value="ECO:0007669"/>
    <property type="project" value="UniProtKB-SubCell"/>
</dbReference>
<keyword evidence="7" id="KW-0997">Cell inner membrane</keyword>
<dbReference type="PANTHER" id="PTHR33778:SF1">
    <property type="entry name" value="MAGNESIUM TRANSPORTER YHID-RELATED"/>
    <property type="match status" value="1"/>
</dbReference>
<feature type="transmembrane region" description="Helical" evidence="7">
    <location>
        <begin position="67"/>
        <end position="86"/>
    </location>
</feature>
<dbReference type="Pfam" id="PF02308">
    <property type="entry name" value="MgtC"/>
    <property type="match status" value="1"/>
</dbReference>
<dbReference type="PANTHER" id="PTHR33778">
    <property type="entry name" value="PROTEIN MGTC"/>
    <property type="match status" value="1"/>
</dbReference>
<evidence type="ECO:0000256" key="1">
    <source>
        <dbReference type="ARBA" id="ARBA00004651"/>
    </source>
</evidence>
<proteinExistence type="inferred from homology"/>
<evidence type="ECO:0000256" key="7">
    <source>
        <dbReference type="RuleBase" id="RU365041"/>
    </source>
</evidence>
<dbReference type="EMBL" id="SNVJ01000002">
    <property type="protein sequence ID" value="MXP62403.1"/>
    <property type="molecule type" value="Genomic_DNA"/>
</dbReference>
<evidence type="ECO:0000256" key="4">
    <source>
        <dbReference type="ARBA" id="ARBA00022692"/>
    </source>
</evidence>
<keyword evidence="4 7" id="KW-0812">Transmembrane</keyword>
<organism evidence="9 10">
    <name type="scientific">Teichococcus coralli</name>
    <dbReference type="NCBI Taxonomy" id="2545983"/>
    <lineage>
        <taxon>Bacteria</taxon>
        <taxon>Pseudomonadati</taxon>
        <taxon>Pseudomonadota</taxon>
        <taxon>Alphaproteobacteria</taxon>
        <taxon>Acetobacterales</taxon>
        <taxon>Roseomonadaceae</taxon>
        <taxon>Roseomonas</taxon>
    </lineage>
</organism>
<dbReference type="AlphaFoldDB" id="A0A845B426"/>
<dbReference type="Proteomes" id="UP000460715">
    <property type="component" value="Unassembled WGS sequence"/>
</dbReference>
<keyword evidence="6 7" id="KW-0472">Membrane</keyword>
<dbReference type="PRINTS" id="PR01837">
    <property type="entry name" value="MGTCSAPBPROT"/>
</dbReference>
<protein>
    <recommendedName>
        <fullName evidence="7">Protein MgtC</fullName>
    </recommendedName>
</protein>
<evidence type="ECO:0000256" key="3">
    <source>
        <dbReference type="ARBA" id="ARBA00022475"/>
    </source>
</evidence>
<feature type="domain" description="MgtC/SapB/SrpB/YhiD N-terminal" evidence="8">
    <location>
        <begin position="15"/>
        <end position="136"/>
    </location>
</feature>
<evidence type="ECO:0000256" key="5">
    <source>
        <dbReference type="ARBA" id="ARBA00022989"/>
    </source>
</evidence>
<evidence type="ECO:0000313" key="10">
    <source>
        <dbReference type="Proteomes" id="UP000460715"/>
    </source>
</evidence>
<comment type="subcellular location">
    <subcellularLocation>
        <location evidence="7">Cell inner membrane</location>
        <topology evidence="7">Multi-pass membrane protein</topology>
    </subcellularLocation>
    <subcellularLocation>
        <location evidence="1">Cell membrane</location>
        <topology evidence="1">Multi-pass membrane protein</topology>
    </subcellularLocation>
</comment>
<name>A0A845B426_9PROT</name>
<comment type="similarity">
    <text evidence="2 7">Belongs to the MgtC/SapB family.</text>
</comment>
<keyword evidence="10" id="KW-1185">Reference proteome</keyword>
<feature type="transmembrane region" description="Helical" evidence="7">
    <location>
        <begin position="106"/>
        <end position="130"/>
    </location>
</feature>
<gene>
    <name evidence="9" type="ORF">E0493_03425</name>
</gene>
<keyword evidence="5 7" id="KW-1133">Transmembrane helix</keyword>
<dbReference type="InterPro" id="IPR049177">
    <property type="entry name" value="MgtC_SapB_SrpB_YhiD_N"/>
</dbReference>
<comment type="caution">
    <text evidence="7">Lacks conserved residue(s) required for the propagation of feature annotation.</text>
</comment>
<comment type="caution">
    <text evidence="9">The sequence shown here is derived from an EMBL/GenBank/DDBJ whole genome shotgun (WGS) entry which is preliminary data.</text>
</comment>